<name>A0A074VR91_AURM1</name>
<dbReference type="Proteomes" id="UP000030672">
    <property type="component" value="Unassembled WGS sequence"/>
</dbReference>
<proteinExistence type="predicted"/>
<dbReference type="HOGENOM" id="CLU_1447391_0_0_1"/>
<sequence length="152" mass="17661">MTTFRSLPLELRSMIYDYALHEEHDYLTNGVPALFKVCPNITKEIYSYRKTVTTMSITASTPWLPENENQHWDTIARFKRKQQTKGLVVKFRCLKPREQQVPPRGLPGFIACIRETLRAGHTVLRVVFYAMRLALALDVETEVIDEDCEQSK</sequence>
<reference evidence="1 2" key="1">
    <citation type="journal article" date="2014" name="BMC Genomics">
        <title>Genome sequencing of four Aureobasidium pullulans varieties: biotechnological potential, stress tolerance, and description of new species.</title>
        <authorList>
            <person name="Gostin Ar C."/>
            <person name="Ohm R.A."/>
            <person name="Kogej T."/>
            <person name="Sonjak S."/>
            <person name="Turk M."/>
            <person name="Zajc J."/>
            <person name="Zalar P."/>
            <person name="Grube M."/>
            <person name="Sun H."/>
            <person name="Han J."/>
            <person name="Sharma A."/>
            <person name="Chiniquy J."/>
            <person name="Ngan C.Y."/>
            <person name="Lipzen A."/>
            <person name="Barry K."/>
            <person name="Grigoriev I.V."/>
            <person name="Gunde-Cimerman N."/>
        </authorList>
    </citation>
    <scope>NUCLEOTIDE SEQUENCE [LARGE SCALE GENOMIC DNA]</scope>
    <source>
        <strain evidence="1 2">CBS 110374</strain>
    </source>
</reference>
<evidence type="ECO:0000313" key="1">
    <source>
        <dbReference type="EMBL" id="KEQ61719.1"/>
    </source>
</evidence>
<dbReference type="EMBL" id="KL584837">
    <property type="protein sequence ID" value="KEQ61719.1"/>
    <property type="molecule type" value="Genomic_DNA"/>
</dbReference>
<dbReference type="GeneID" id="63918264"/>
<accession>A0A074VR91</accession>
<evidence type="ECO:0000313" key="2">
    <source>
        <dbReference type="Proteomes" id="UP000030672"/>
    </source>
</evidence>
<organism evidence="1 2">
    <name type="scientific">Aureobasidium melanogenum (strain CBS 110374)</name>
    <name type="common">Aureobasidium pullulans var. melanogenum</name>
    <dbReference type="NCBI Taxonomy" id="1043003"/>
    <lineage>
        <taxon>Eukaryota</taxon>
        <taxon>Fungi</taxon>
        <taxon>Dikarya</taxon>
        <taxon>Ascomycota</taxon>
        <taxon>Pezizomycotina</taxon>
        <taxon>Dothideomycetes</taxon>
        <taxon>Dothideomycetidae</taxon>
        <taxon>Dothideales</taxon>
        <taxon>Saccotheciaceae</taxon>
        <taxon>Aureobasidium</taxon>
    </lineage>
</organism>
<dbReference type="RefSeq" id="XP_040878742.1">
    <property type="nucleotide sequence ID" value="XM_041024891.1"/>
</dbReference>
<dbReference type="AlphaFoldDB" id="A0A074VR91"/>
<protein>
    <submittedName>
        <fullName evidence="1">Uncharacterized protein</fullName>
    </submittedName>
</protein>
<gene>
    <name evidence="1" type="ORF">M437DRAFT_67172</name>
</gene>
<keyword evidence="2" id="KW-1185">Reference proteome</keyword>